<dbReference type="PANTHER" id="PTHR41391">
    <property type="entry name" value="RESTRICTION OF TELOMERE CAPPING PROTEIN 4"/>
    <property type="match status" value="1"/>
</dbReference>
<feature type="region of interest" description="Disordered" evidence="8">
    <location>
        <begin position="396"/>
        <end position="434"/>
    </location>
</feature>
<dbReference type="Proteomes" id="UP001360560">
    <property type="component" value="Unassembled WGS sequence"/>
</dbReference>
<keyword evidence="7" id="KW-0539">Nucleus</keyword>
<evidence type="ECO:0000256" key="1">
    <source>
        <dbReference type="ARBA" id="ARBA00002738"/>
    </source>
</evidence>
<feature type="compositionally biased region" description="Basic and acidic residues" evidence="8">
    <location>
        <begin position="490"/>
        <end position="503"/>
    </location>
</feature>
<dbReference type="PANTHER" id="PTHR41391:SF1">
    <property type="entry name" value="RESTRICTION OF TELOMERE CAPPING PROTEIN 4"/>
    <property type="match status" value="1"/>
</dbReference>
<evidence type="ECO:0000256" key="7">
    <source>
        <dbReference type="ARBA" id="ARBA00023242"/>
    </source>
</evidence>
<dbReference type="GO" id="GO:0005634">
    <property type="term" value="C:nucleus"/>
    <property type="evidence" value="ECO:0007669"/>
    <property type="project" value="UniProtKB-SubCell"/>
</dbReference>
<dbReference type="InterPro" id="IPR028094">
    <property type="entry name" value="RTC4_C"/>
</dbReference>
<name>A0AAV5QTG1_9ASCO</name>
<protein>
    <recommendedName>
        <fullName evidence="5">Restriction of telomere capping protein 4</fullName>
    </recommendedName>
</protein>
<comment type="subcellular location">
    <subcellularLocation>
        <location evidence="3">Cytoplasm</location>
    </subcellularLocation>
    <subcellularLocation>
        <location evidence="2">Nucleus</location>
    </subcellularLocation>
</comment>
<sequence length="651" mass="74425">MAFSNFFASKGLAKQLTNADKLKRLKANSRTTGGSKNAVPIRPTDYSSSSRFSKKDSKNWYRGNNERKHDEISDNDDGVDIHGLSGGNDGISIEDEENYNDKDLEDIGLGDLLNKNYSKFEDIDEYLSQDKPSKFSSKKLETTTRKLDERLQSSQQEDDLILEELPTLDILNEIPTNNKTNGVEDFGKFFEDDSKEIEDAMEKYSKNIYPKLGKKFPEPLTKELVIQRIKTSVEKIIPDIVNEELDSIFYRRAVEVFETSEKKILNARQLSNLDLNEFSVGYFGSEVQQSISLEIAKKYPNFSSLRKKRNHEKLSETNFFKVLNFWGVDFFNLYVLAPEIAAKLATKDFGVPLEEAYEILFDTTDYGRFIIDRKMYEKNSGEYKRKRVAVLDDIIGDYDNDDDDDDEEEEEEEEIDSKSSSKLKVTEEKNDKSKGSIISTKNKIKIKKKKTNNNDITDYFKNSQNKSNGKHHGALINGRSSNKTSSFSEIIRKQKYEGKKKQTIELSDNSNDDFTSAKNRNRTESVSQKSHRKYTIDSDSDEETVTANSYSRKKQTMKRGSMNDSDRESEQESFGSRISKKTNSKRDSGSSSKKRRLNNEKSDASSDANTDSDSDGGLGEMMKASKNNKKNQSWSVQSNERMDSDSELDRS</sequence>
<feature type="region of interest" description="Disordered" evidence="8">
    <location>
        <begin position="25"/>
        <end position="95"/>
    </location>
</feature>
<evidence type="ECO:0000256" key="5">
    <source>
        <dbReference type="ARBA" id="ARBA00015162"/>
    </source>
</evidence>
<proteinExistence type="inferred from homology"/>
<comment type="similarity">
    <text evidence="4">Belongs to the RTC4 family.</text>
</comment>
<dbReference type="RefSeq" id="XP_064855015.1">
    <property type="nucleotide sequence ID" value="XM_064998943.1"/>
</dbReference>
<feature type="region of interest" description="Disordered" evidence="8">
    <location>
        <begin position="454"/>
        <end position="651"/>
    </location>
</feature>
<evidence type="ECO:0000313" key="10">
    <source>
        <dbReference type="EMBL" id="GMM38019.1"/>
    </source>
</evidence>
<organism evidence="10 11">
    <name type="scientific">Saccharomycopsis crataegensis</name>
    <dbReference type="NCBI Taxonomy" id="43959"/>
    <lineage>
        <taxon>Eukaryota</taxon>
        <taxon>Fungi</taxon>
        <taxon>Dikarya</taxon>
        <taxon>Ascomycota</taxon>
        <taxon>Saccharomycotina</taxon>
        <taxon>Saccharomycetes</taxon>
        <taxon>Saccharomycopsidaceae</taxon>
        <taxon>Saccharomycopsis</taxon>
    </lineage>
</organism>
<evidence type="ECO:0000256" key="3">
    <source>
        <dbReference type="ARBA" id="ARBA00004496"/>
    </source>
</evidence>
<dbReference type="GO" id="GO:0005737">
    <property type="term" value="C:cytoplasm"/>
    <property type="evidence" value="ECO:0007669"/>
    <property type="project" value="UniProtKB-SubCell"/>
</dbReference>
<evidence type="ECO:0000256" key="8">
    <source>
        <dbReference type="SAM" id="MobiDB-lite"/>
    </source>
</evidence>
<dbReference type="GeneID" id="90075994"/>
<evidence type="ECO:0000313" key="11">
    <source>
        <dbReference type="Proteomes" id="UP001360560"/>
    </source>
</evidence>
<evidence type="ECO:0000256" key="2">
    <source>
        <dbReference type="ARBA" id="ARBA00004123"/>
    </source>
</evidence>
<feature type="compositionally biased region" description="Basic and acidic residues" evidence="8">
    <location>
        <begin position="53"/>
        <end position="72"/>
    </location>
</feature>
<feature type="domain" description="Restriction of telomere capping protein 4 C-terminal" evidence="9">
    <location>
        <begin position="236"/>
        <end position="373"/>
    </location>
</feature>
<feature type="compositionally biased region" description="Acidic residues" evidence="8">
    <location>
        <begin position="396"/>
        <end position="415"/>
    </location>
</feature>
<dbReference type="AlphaFoldDB" id="A0AAV5QTG1"/>
<dbReference type="InterPro" id="IPR039024">
    <property type="entry name" value="RTC4"/>
</dbReference>
<comment type="caution">
    <text evidence="10">The sequence shown here is derived from an EMBL/GenBank/DDBJ whole genome shotgun (WGS) entry which is preliminary data.</text>
</comment>
<evidence type="ECO:0000256" key="4">
    <source>
        <dbReference type="ARBA" id="ARBA00009461"/>
    </source>
</evidence>
<dbReference type="SMART" id="SM01312">
    <property type="entry name" value="RTC4"/>
    <property type="match status" value="1"/>
</dbReference>
<keyword evidence="11" id="KW-1185">Reference proteome</keyword>
<dbReference type="EMBL" id="BTFZ01000013">
    <property type="protein sequence ID" value="GMM38019.1"/>
    <property type="molecule type" value="Genomic_DNA"/>
</dbReference>
<dbReference type="Pfam" id="PF14474">
    <property type="entry name" value="RTC4"/>
    <property type="match status" value="1"/>
</dbReference>
<evidence type="ECO:0000256" key="6">
    <source>
        <dbReference type="ARBA" id="ARBA00022490"/>
    </source>
</evidence>
<comment type="function">
    <text evidence="1">May be involved in a process influencing telomere capping.</text>
</comment>
<accession>A0AAV5QTG1</accession>
<evidence type="ECO:0000259" key="9">
    <source>
        <dbReference type="SMART" id="SM01312"/>
    </source>
</evidence>
<reference evidence="10 11" key="1">
    <citation type="journal article" date="2023" name="Elife">
        <title>Identification of key yeast species and microbe-microbe interactions impacting larval growth of Drosophila in the wild.</title>
        <authorList>
            <person name="Mure A."/>
            <person name="Sugiura Y."/>
            <person name="Maeda R."/>
            <person name="Honda K."/>
            <person name="Sakurai N."/>
            <person name="Takahashi Y."/>
            <person name="Watada M."/>
            <person name="Katoh T."/>
            <person name="Gotoh A."/>
            <person name="Gotoh Y."/>
            <person name="Taniguchi I."/>
            <person name="Nakamura K."/>
            <person name="Hayashi T."/>
            <person name="Katayama T."/>
            <person name="Uemura T."/>
            <person name="Hattori Y."/>
        </authorList>
    </citation>
    <scope>NUCLEOTIDE SEQUENCE [LARGE SCALE GENOMIC DNA]</scope>
    <source>
        <strain evidence="10 11">SC-9</strain>
    </source>
</reference>
<feature type="compositionally biased region" description="Polar residues" evidence="8">
    <location>
        <begin position="504"/>
        <end position="528"/>
    </location>
</feature>
<feature type="compositionally biased region" description="Basic and acidic residues" evidence="8">
    <location>
        <begin position="416"/>
        <end position="434"/>
    </location>
</feature>
<gene>
    <name evidence="10" type="ORF">DASC09_053440</name>
</gene>
<feature type="compositionally biased region" description="Polar residues" evidence="8">
    <location>
        <begin position="478"/>
        <end position="488"/>
    </location>
</feature>
<feature type="compositionally biased region" description="Polar residues" evidence="8">
    <location>
        <begin position="630"/>
        <end position="639"/>
    </location>
</feature>
<keyword evidence="6" id="KW-0963">Cytoplasm</keyword>
<feature type="compositionally biased region" description="Basic and acidic residues" evidence="8">
    <location>
        <begin position="640"/>
        <end position="651"/>
    </location>
</feature>